<keyword evidence="4 5" id="KW-0238">DNA-binding</keyword>
<evidence type="ECO:0000256" key="6">
    <source>
        <dbReference type="SAM" id="MobiDB-lite"/>
    </source>
</evidence>
<dbReference type="InterPro" id="IPR038441">
    <property type="entry name" value="THAP_Znf_sf"/>
</dbReference>
<dbReference type="PANTHER" id="PTHR46600">
    <property type="entry name" value="THAP DOMAIN-CONTAINING"/>
    <property type="match status" value="1"/>
</dbReference>
<evidence type="ECO:0000256" key="4">
    <source>
        <dbReference type="ARBA" id="ARBA00023125"/>
    </source>
</evidence>
<dbReference type="SUPFAM" id="SSF57716">
    <property type="entry name" value="Glucocorticoid receptor-like (DNA-binding domain)"/>
    <property type="match status" value="1"/>
</dbReference>
<sequence>MGFCCAFGCSNRSDRKKKKDGVGFHRFPKDEKLRKLWVQAVCRKNWKPSTNTVICTEHFAETDVNRTYPSGPKLRENVIPTVFPAYPAALKKFVAGLKPPCPPKVVQQAKPSTSHIVQEIPAGNETGAGSPAGNETGAGIPAGNESTLEIPAGNETRAVVDPEPVAEPKSKDMSVQADDFVTKRLLESLQIENKQLRYKVDQLITRVGEKTRAVKLIRKKNYRLEARANRLTALVNTLKLNKRASAGSACLLKSMNGEQKDLFQKISKNAKVHFHQRFSDSLNLPS</sequence>
<dbReference type="PANTHER" id="PTHR46600:SF11">
    <property type="entry name" value="THAP DOMAIN-CONTAINING PROTEIN 10"/>
    <property type="match status" value="1"/>
</dbReference>
<organism evidence="8 9">
    <name type="scientific">Nesidiocoris tenuis</name>
    <dbReference type="NCBI Taxonomy" id="355587"/>
    <lineage>
        <taxon>Eukaryota</taxon>
        <taxon>Metazoa</taxon>
        <taxon>Ecdysozoa</taxon>
        <taxon>Arthropoda</taxon>
        <taxon>Hexapoda</taxon>
        <taxon>Insecta</taxon>
        <taxon>Pterygota</taxon>
        <taxon>Neoptera</taxon>
        <taxon>Paraneoptera</taxon>
        <taxon>Hemiptera</taxon>
        <taxon>Heteroptera</taxon>
        <taxon>Panheteroptera</taxon>
        <taxon>Cimicomorpha</taxon>
        <taxon>Miridae</taxon>
        <taxon>Dicyphina</taxon>
        <taxon>Nesidiocoris</taxon>
    </lineage>
</organism>
<keyword evidence="3" id="KW-0862">Zinc</keyword>
<dbReference type="Pfam" id="PF05485">
    <property type="entry name" value="THAP"/>
    <property type="match status" value="1"/>
</dbReference>
<evidence type="ECO:0000256" key="3">
    <source>
        <dbReference type="ARBA" id="ARBA00022833"/>
    </source>
</evidence>
<evidence type="ECO:0000256" key="2">
    <source>
        <dbReference type="ARBA" id="ARBA00022771"/>
    </source>
</evidence>
<evidence type="ECO:0000313" key="9">
    <source>
        <dbReference type="Proteomes" id="UP001307889"/>
    </source>
</evidence>
<dbReference type="Proteomes" id="UP001307889">
    <property type="component" value="Chromosome 8"/>
</dbReference>
<feature type="domain" description="THAP-type" evidence="7">
    <location>
        <begin position="1"/>
        <end position="83"/>
    </location>
</feature>
<keyword evidence="9" id="KW-1185">Reference proteome</keyword>
<keyword evidence="2 5" id="KW-0863">Zinc-finger</keyword>
<evidence type="ECO:0000256" key="5">
    <source>
        <dbReference type="PROSITE-ProRule" id="PRU00309"/>
    </source>
</evidence>
<reference evidence="8 9" key="1">
    <citation type="submission" date="2023-09" db="EMBL/GenBank/DDBJ databases">
        <title>Nesidiocoris tenuis whole genome shotgun sequence.</title>
        <authorList>
            <person name="Shibata T."/>
            <person name="Shimoda M."/>
            <person name="Kobayashi T."/>
            <person name="Uehara T."/>
        </authorList>
    </citation>
    <scope>NUCLEOTIDE SEQUENCE [LARGE SCALE GENOMIC DNA]</scope>
    <source>
        <strain evidence="8 9">Japan</strain>
    </source>
</reference>
<dbReference type="InterPro" id="IPR026516">
    <property type="entry name" value="THAP1/10"/>
</dbReference>
<evidence type="ECO:0000256" key="1">
    <source>
        <dbReference type="ARBA" id="ARBA00022723"/>
    </source>
</evidence>
<evidence type="ECO:0000259" key="7">
    <source>
        <dbReference type="PROSITE" id="PS50950"/>
    </source>
</evidence>
<name>A0ABN7AYX2_9HEMI</name>
<protein>
    <recommendedName>
        <fullName evidence="7">THAP-type domain-containing protein</fullName>
    </recommendedName>
</protein>
<dbReference type="SMART" id="SM00692">
    <property type="entry name" value="DM3"/>
    <property type="match status" value="1"/>
</dbReference>
<feature type="region of interest" description="Disordered" evidence="6">
    <location>
        <begin position="122"/>
        <end position="173"/>
    </location>
</feature>
<dbReference type="PROSITE" id="PS50950">
    <property type="entry name" value="ZF_THAP"/>
    <property type="match status" value="1"/>
</dbReference>
<gene>
    <name evidence="8" type="ORF">NTJ_10161</name>
</gene>
<dbReference type="Gene3D" id="6.20.210.20">
    <property type="entry name" value="THAP domain"/>
    <property type="match status" value="1"/>
</dbReference>
<keyword evidence="1" id="KW-0479">Metal-binding</keyword>
<dbReference type="EMBL" id="AP028916">
    <property type="protein sequence ID" value="BES97347.1"/>
    <property type="molecule type" value="Genomic_DNA"/>
</dbReference>
<evidence type="ECO:0000313" key="8">
    <source>
        <dbReference type="EMBL" id="BES97347.1"/>
    </source>
</evidence>
<accession>A0ABN7AYX2</accession>
<proteinExistence type="predicted"/>
<dbReference type="InterPro" id="IPR006612">
    <property type="entry name" value="THAP_Znf"/>
</dbReference>
<dbReference type="SMART" id="SM00980">
    <property type="entry name" value="THAP"/>
    <property type="match status" value="1"/>
</dbReference>